<evidence type="ECO:0000256" key="1">
    <source>
        <dbReference type="ARBA" id="ARBA00004651"/>
    </source>
</evidence>
<feature type="transmembrane region" description="Helical" evidence="8">
    <location>
        <begin position="248"/>
        <end position="270"/>
    </location>
</feature>
<evidence type="ECO:0000259" key="10">
    <source>
        <dbReference type="Pfam" id="PF24576"/>
    </source>
</evidence>
<keyword evidence="6" id="KW-0675">Receptor</keyword>
<dbReference type="SUPFAM" id="SSF53850">
    <property type="entry name" value="Periplasmic binding protein-like II"/>
    <property type="match status" value="1"/>
</dbReference>
<accession>A0A8S1A878</accession>
<reference evidence="11 12" key="1">
    <citation type="submission" date="2020-04" db="EMBL/GenBank/DDBJ databases">
        <authorList>
            <person name="Wallbank WR R."/>
            <person name="Pardo Diaz C."/>
            <person name="Kozak K."/>
            <person name="Martin S."/>
            <person name="Jiggins C."/>
            <person name="Moest M."/>
            <person name="Warren A I."/>
            <person name="Byers J.R.P. K."/>
            <person name="Montejo-Kovacevich G."/>
            <person name="Yen C E."/>
        </authorList>
    </citation>
    <scope>NUCLEOTIDE SEQUENCE [LARGE SCALE GENOMIC DNA]</scope>
</reference>
<proteinExistence type="predicted"/>
<feature type="chain" id="PRO_5035804631" description="Ionotropic receptor 75a N-terminal domain-containing protein" evidence="9">
    <location>
        <begin position="17"/>
        <end position="534"/>
    </location>
</feature>
<dbReference type="Proteomes" id="UP000494256">
    <property type="component" value="Unassembled WGS sequence"/>
</dbReference>
<feature type="signal peptide" evidence="9">
    <location>
        <begin position="1"/>
        <end position="16"/>
    </location>
</feature>
<name>A0A8S1A878_ARCPL</name>
<dbReference type="Pfam" id="PF24576">
    <property type="entry name" value="IR75A_N"/>
    <property type="match status" value="1"/>
</dbReference>
<dbReference type="OrthoDB" id="7482014at2759"/>
<evidence type="ECO:0000256" key="3">
    <source>
        <dbReference type="ARBA" id="ARBA00022692"/>
    </source>
</evidence>
<feature type="transmembrane region" description="Helical" evidence="8">
    <location>
        <begin position="311"/>
        <end position="327"/>
    </location>
</feature>
<dbReference type="PANTHER" id="PTHR42643">
    <property type="entry name" value="IONOTROPIC RECEPTOR 20A-RELATED"/>
    <property type="match status" value="1"/>
</dbReference>
<evidence type="ECO:0000256" key="6">
    <source>
        <dbReference type="ARBA" id="ARBA00023170"/>
    </source>
</evidence>
<dbReference type="AlphaFoldDB" id="A0A8S1A878"/>
<evidence type="ECO:0000256" key="8">
    <source>
        <dbReference type="SAM" id="Phobius"/>
    </source>
</evidence>
<protein>
    <recommendedName>
        <fullName evidence="10">Ionotropic receptor 75a N-terminal domain-containing protein</fullName>
    </recommendedName>
</protein>
<comment type="caution">
    <text evidence="11">The sequence shown here is derived from an EMBL/GenBank/DDBJ whole genome shotgun (WGS) entry which is preliminary data.</text>
</comment>
<sequence length="534" mass="60614">MISLIFLNTAFVFAFGYNQDLANITIDYMLYKDIKYVSYFTCGSNYYSAILAYKLTKQDIRISVGRIDEDMNIDLKRLLHQYTVPVGVLLDGYCDNTQRVIDQASTHKLFDGVHAWLIFTNITDSANLTEYIDNTFSMVNLSIDADIAIVAYSGLDIMLNGYKYYDRWDFHNLTLRAISVIVERPKEFSPDILSEIGYTAGVAAMTKITSQLLNILKEQHNFRTKIYYLMPNKGVGDYENQFLSPMSYGVWLCALFSCIACTMVLAGAALMENRPEPGTYAFFSVFAILCQDAFEDGVPLPEEKESQGRRLTLMVIGVMSMLLYNYYTSSVVSWLLNAAAPSIANLDGLINSDFEIIFEDIGYTRGWLDNPGFFYYSGFTNPKEDELRDKKVINGKRTVDVLQSVNNGIELVRTGKYAFHTEPYTASQVISKTFEEEDLCNLGALQMMMPAHVYIMVQKKSPYKEFLDWSLLRLTERGHMKATRARFAGTIPACSGIKPRALALGQAAPAFLLLFEMTVLAWMIFALEVLWHKR</sequence>
<dbReference type="GO" id="GO:0005886">
    <property type="term" value="C:plasma membrane"/>
    <property type="evidence" value="ECO:0007669"/>
    <property type="project" value="UniProtKB-SubCell"/>
</dbReference>
<dbReference type="InterPro" id="IPR052192">
    <property type="entry name" value="Insect_Ionotropic_Sensory_Rcpt"/>
</dbReference>
<comment type="subcellular location">
    <subcellularLocation>
        <location evidence="1">Cell membrane</location>
        <topology evidence="1">Multi-pass membrane protein</topology>
    </subcellularLocation>
</comment>
<feature type="domain" description="Ionotropic receptor 75a N-terminal" evidence="10">
    <location>
        <begin position="23"/>
        <end position="150"/>
    </location>
</feature>
<dbReference type="Gene3D" id="1.10.287.70">
    <property type="match status" value="1"/>
</dbReference>
<keyword evidence="3 8" id="KW-0812">Transmembrane</keyword>
<evidence type="ECO:0000256" key="2">
    <source>
        <dbReference type="ARBA" id="ARBA00022475"/>
    </source>
</evidence>
<organism evidence="11 12">
    <name type="scientific">Arctia plantaginis</name>
    <name type="common">Wood tiger moth</name>
    <name type="synonym">Phalaena plantaginis</name>
    <dbReference type="NCBI Taxonomy" id="874455"/>
    <lineage>
        <taxon>Eukaryota</taxon>
        <taxon>Metazoa</taxon>
        <taxon>Ecdysozoa</taxon>
        <taxon>Arthropoda</taxon>
        <taxon>Hexapoda</taxon>
        <taxon>Insecta</taxon>
        <taxon>Pterygota</taxon>
        <taxon>Neoptera</taxon>
        <taxon>Endopterygota</taxon>
        <taxon>Lepidoptera</taxon>
        <taxon>Glossata</taxon>
        <taxon>Ditrysia</taxon>
        <taxon>Noctuoidea</taxon>
        <taxon>Erebidae</taxon>
        <taxon>Arctiinae</taxon>
        <taxon>Arctia</taxon>
    </lineage>
</organism>
<evidence type="ECO:0000256" key="9">
    <source>
        <dbReference type="SAM" id="SignalP"/>
    </source>
</evidence>
<keyword evidence="9" id="KW-0732">Signal</keyword>
<keyword evidence="5 8" id="KW-0472">Membrane</keyword>
<dbReference type="PANTHER" id="PTHR42643:SF32">
    <property type="entry name" value="IONOTROPIC RECEPTOR 31A, ISOFORM C-RELATED"/>
    <property type="match status" value="1"/>
</dbReference>
<evidence type="ECO:0000256" key="7">
    <source>
        <dbReference type="ARBA" id="ARBA00023180"/>
    </source>
</evidence>
<keyword evidence="7" id="KW-0325">Glycoprotein</keyword>
<feature type="transmembrane region" description="Helical" evidence="8">
    <location>
        <begin position="510"/>
        <end position="531"/>
    </location>
</feature>
<evidence type="ECO:0000313" key="12">
    <source>
        <dbReference type="Proteomes" id="UP000494256"/>
    </source>
</evidence>
<keyword evidence="4 8" id="KW-1133">Transmembrane helix</keyword>
<dbReference type="EMBL" id="CADEBD010000314">
    <property type="protein sequence ID" value="CAB3242801.1"/>
    <property type="molecule type" value="Genomic_DNA"/>
</dbReference>
<keyword evidence="2" id="KW-1003">Cell membrane</keyword>
<evidence type="ECO:0000256" key="4">
    <source>
        <dbReference type="ARBA" id="ARBA00022989"/>
    </source>
</evidence>
<evidence type="ECO:0000256" key="5">
    <source>
        <dbReference type="ARBA" id="ARBA00023136"/>
    </source>
</evidence>
<dbReference type="InterPro" id="IPR057074">
    <property type="entry name" value="IR75A_N"/>
</dbReference>
<gene>
    <name evidence="11" type="ORF">APLA_LOCUS10084</name>
</gene>
<evidence type="ECO:0000313" key="11">
    <source>
        <dbReference type="EMBL" id="CAB3242801.1"/>
    </source>
</evidence>